<dbReference type="GO" id="GO:0008983">
    <property type="term" value="F:protein-glutamate O-methyltransferase activity"/>
    <property type="evidence" value="ECO:0007669"/>
    <property type="project" value="UniProtKB-EC"/>
</dbReference>
<dbReference type="OrthoDB" id="9799157at2"/>
<dbReference type="InterPro" id="IPR050903">
    <property type="entry name" value="Bact_Chemotaxis_MeTrfase"/>
</dbReference>
<dbReference type="Gene3D" id="3.40.50.2300">
    <property type="match status" value="1"/>
</dbReference>
<dbReference type="FunFam" id="3.30.565.10:FF:000010">
    <property type="entry name" value="Sensor histidine kinase RcsC"/>
    <property type="match status" value="1"/>
</dbReference>
<evidence type="ECO:0000313" key="21">
    <source>
        <dbReference type="EMBL" id="AFZ14992.1"/>
    </source>
</evidence>
<dbReference type="SUPFAM" id="SSF55785">
    <property type="entry name" value="PYP-like sensor domain (PAS domain)"/>
    <property type="match status" value="2"/>
</dbReference>
<dbReference type="Pfam" id="PF01339">
    <property type="entry name" value="CheB_methylest"/>
    <property type="match status" value="1"/>
</dbReference>
<dbReference type="Pfam" id="PF03705">
    <property type="entry name" value="CheR_N"/>
    <property type="match status" value="1"/>
</dbReference>
<dbReference type="eggNOG" id="COG0745">
    <property type="taxonomic scope" value="Bacteria"/>
</dbReference>
<dbReference type="GO" id="GO:0006935">
    <property type="term" value="P:chemotaxis"/>
    <property type="evidence" value="ECO:0007669"/>
    <property type="project" value="UniProtKB-UniRule"/>
</dbReference>
<dbReference type="EC" id="2.1.1.80" evidence="5"/>
<dbReference type="Pfam" id="PF00512">
    <property type="entry name" value="HisKA"/>
    <property type="match status" value="1"/>
</dbReference>
<dbReference type="PROSITE" id="PS50110">
    <property type="entry name" value="RESPONSE_REGULATORY"/>
    <property type="match status" value="1"/>
</dbReference>
<dbReference type="KEGG" id="cep:Cri9333_4200"/>
<dbReference type="Gene3D" id="3.40.50.180">
    <property type="entry name" value="Methylesterase CheB, C-terminal domain"/>
    <property type="match status" value="1"/>
</dbReference>
<evidence type="ECO:0000256" key="5">
    <source>
        <dbReference type="ARBA" id="ARBA00012534"/>
    </source>
</evidence>
<keyword evidence="22" id="KW-1185">Reference proteome</keyword>
<dbReference type="InterPro" id="IPR005467">
    <property type="entry name" value="His_kinase_dom"/>
</dbReference>
<feature type="domain" description="CheR-type methyltransferase" evidence="20">
    <location>
        <begin position="226"/>
        <end position="525"/>
    </location>
</feature>
<dbReference type="eggNOG" id="COG2433">
    <property type="taxonomic scope" value="Bacteria"/>
</dbReference>
<dbReference type="PROSITE" id="PS50123">
    <property type="entry name" value="CHER"/>
    <property type="match status" value="1"/>
</dbReference>
<organism evidence="21 22">
    <name type="scientific">Crinalium epipsammum PCC 9333</name>
    <dbReference type="NCBI Taxonomy" id="1173022"/>
    <lineage>
        <taxon>Bacteria</taxon>
        <taxon>Bacillati</taxon>
        <taxon>Cyanobacteriota</taxon>
        <taxon>Cyanophyceae</taxon>
        <taxon>Gomontiellales</taxon>
        <taxon>Gomontiellaceae</taxon>
        <taxon>Crinalium</taxon>
    </lineage>
</organism>
<comment type="catalytic activity">
    <reaction evidence="2">
        <text>L-glutamyl-[protein] + S-adenosyl-L-methionine = [protein]-L-glutamate 5-O-methyl ester + S-adenosyl-L-homocysteine</text>
        <dbReference type="Rhea" id="RHEA:24452"/>
        <dbReference type="Rhea" id="RHEA-COMP:10208"/>
        <dbReference type="Rhea" id="RHEA-COMP:10311"/>
        <dbReference type="ChEBI" id="CHEBI:29973"/>
        <dbReference type="ChEBI" id="CHEBI:57856"/>
        <dbReference type="ChEBI" id="CHEBI:59789"/>
        <dbReference type="ChEBI" id="CHEBI:82795"/>
        <dbReference type="EC" id="2.1.1.80"/>
    </reaction>
</comment>
<evidence type="ECO:0000256" key="2">
    <source>
        <dbReference type="ARBA" id="ARBA00001541"/>
    </source>
</evidence>
<feature type="coiled-coil region" evidence="15">
    <location>
        <begin position="725"/>
        <end position="801"/>
    </location>
</feature>
<dbReference type="Gene3D" id="1.10.155.10">
    <property type="entry name" value="Chemotaxis receptor methyltransferase CheR, N-terminal domain"/>
    <property type="match status" value="1"/>
</dbReference>
<dbReference type="InterPro" id="IPR004358">
    <property type="entry name" value="Sig_transdc_His_kin-like_C"/>
</dbReference>
<keyword evidence="10 21" id="KW-0418">Kinase</keyword>
<feature type="active site" evidence="13">
    <location>
        <position position="40"/>
    </location>
</feature>
<evidence type="ECO:0000256" key="14">
    <source>
        <dbReference type="PROSITE-ProRule" id="PRU00169"/>
    </source>
</evidence>
<dbReference type="SMART" id="SM00388">
    <property type="entry name" value="HisKA"/>
    <property type="match status" value="1"/>
</dbReference>
<keyword evidence="7 21" id="KW-0489">Methyltransferase</keyword>
<comment type="similarity">
    <text evidence="3">In the N-terminal section; belongs to the phytochrome family.</text>
</comment>
<dbReference type="CDD" id="cd16922">
    <property type="entry name" value="HATPase_EvgS-ArcB-TorS-like"/>
    <property type="match status" value="1"/>
</dbReference>
<evidence type="ECO:0000259" key="18">
    <source>
        <dbReference type="PROSITE" id="PS50110"/>
    </source>
</evidence>
<dbReference type="InterPro" id="IPR003594">
    <property type="entry name" value="HATPase_dom"/>
</dbReference>
<feature type="domain" description="Response regulatory" evidence="18">
    <location>
        <begin position="1316"/>
        <end position="1436"/>
    </location>
</feature>
<evidence type="ECO:0000256" key="7">
    <source>
        <dbReference type="ARBA" id="ARBA00022603"/>
    </source>
</evidence>
<evidence type="ECO:0000256" key="16">
    <source>
        <dbReference type="SAM" id="MobiDB-lite"/>
    </source>
</evidence>
<dbReference type="InterPro" id="IPR011006">
    <property type="entry name" value="CheY-like_superfamily"/>
</dbReference>
<sequence length="1440" mass="160583">MAPQRGSQQSSSNSTTSSGKTPPSQKKHHKLFPIVGIGASAGGLAAFTELLQNIPNDTGMGFVLIQHLAPNHKSFLTEILAKTTQMPVTEVEEGMLVEPNHFYVIPPNTNMIISGGVLKLTPRADTIGKYLPIDALFISLASDRSNKAIAVVLSGKDGDGTIGIEVIKAAGGITFAQCTKSAKFDSMPHKAAATGSVDFILTPQEIALELANISKHPYIVHSQPEKIFLQVPQNQDNFQTILDLLQQTTGVNFSNYKEQTLRRRLMRRLVLHKLSTLEDYIKYIQENPAELSVLFEDILIKVSNFFRNPYLFEALKNNIFSRIKLNKLAREPIRIWVAGCATGEEAYSLAICLVEFLEKEGQKEQENSSAQIPNTQHSPQKAISKPLSYIPQIKIFATDISDVAIDKARKGIYTERQMADVSPERLERFFVEVEGGYQICKNIRELCIFAKQNLYQDPPFFNLDLVSCRNVLIYFTPALQKQVLQIFHYSINEKGFLVLGSSESPGETSELFAPVDKRCKIYTKKLLSTKLKFDFVSKKYPPDKMTVGKKINSDATSSNIIQQETDRIILEKYGSSSVVINNDLDIILFRGDTSLYLRPAPGKPNSNILKMAREGLILDLRTAIYNAQNQKISVKKLGLQIKDKNNYKTCNIEVIPFSIKSPEECYFLVIFEEVNLASPRLVPGQLTSPQTGGLTQQATQNYEIIQLKQELAIAKEDLSATKEYLQSIIEEQELTNQELKAANEEIQSSNEELQGTNEELETAKEELQATNEELNTINDELRHHNLEASQLNNDLMNLLSNVNLPIIMLDKDLCIRRFTPKADEILNLLPTDIGRPLNNIKLNINVPNLAKLVLQVIKTSTVIEQEVQDLKSHWYNLRILPYITSENSLDGAVLILIDIDVIKRSAEQLKAARNYSEGIVNTVRQPLLVINANLRIITANIAFYKTFEVTPNQVEQELFTEIQKGVWNLPELQRELSKVISENQGLIDFEISHEFEKLRFKTMLLNAWAISQSPEDNTLMLLAITDITERKQFEIERTKLLAHEQAVRASAEAANRAKDEFLSVLSHELRTPLSAIIMWVQLLASRQYEDPTLVRGLEMIERSAKAQNQLIEELLDISRITAGKLNLICSEVDLITVIEAAIEMVLLTAEAKNIQLESIVNYSEVIVFADFQRLQQVLWNLLANAIKFTPEGGRVTVELEIIESLAQIQIIDTGIGISAEFLSYVFERFLQADSSNTRSHGGLGLGLTIVRRLVELHNGTVEASSPGAGQGTTITVRLPLITYFEEPLVLSNGNLLAMSKLASPALAEIETLSGLHVLLVDDNADTLDVLKTILEEYQAEVTAVSSAKLAMEALRANPKMYDVLLSDLAMPKEDGYTLIHQVRALEPGLGGQIPAASLTAYITSNQAIDALNAGYQVHLTKPVEPAQLAFVVATLAERTS</sequence>
<evidence type="ECO:0000256" key="9">
    <source>
        <dbReference type="ARBA" id="ARBA00022691"/>
    </source>
</evidence>
<dbReference type="InterPro" id="IPR036890">
    <property type="entry name" value="HATPase_C_sf"/>
</dbReference>
<dbReference type="InterPro" id="IPR022641">
    <property type="entry name" value="CheR_N"/>
</dbReference>
<dbReference type="SMART" id="SM00387">
    <property type="entry name" value="HATPase_c"/>
    <property type="match status" value="1"/>
</dbReference>
<evidence type="ECO:0000256" key="13">
    <source>
        <dbReference type="PROSITE-ProRule" id="PRU00050"/>
    </source>
</evidence>
<dbReference type="GO" id="GO:0000156">
    <property type="term" value="F:phosphorelay response regulator activity"/>
    <property type="evidence" value="ECO:0007669"/>
    <property type="project" value="InterPro"/>
</dbReference>
<dbReference type="Gene3D" id="3.30.450.20">
    <property type="entry name" value="PAS domain"/>
    <property type="match status" value="2"/>
</dbReference>
<dbReference type="PROSITE" id="PS50109">
    <property type="entry name" value="HIS_KIN"/>
    <property type="match status" value="1"/>
</dbReference>
<evidence type="ECO:0000313" key="22">
    <source>
        <dbReference type="Proteomes" id="UP000010472"/>
    </source>
</evidence>
<dbReference type="SMART" id="SM00138">
    <property type="entry name" value="MeTrc"/>
    <property type="match status" value="1"/>
</dbReference>
<dbReference type="SUPFAM" id="SSF53335">
    <property type="entry name" value="S-adenosyl-L-methionine-dependent methyltransferases"/>
    <property type="match status" value="1"/>
</dbReference>
<dbReference type="GO" id="GO:0000155">
    <property type="term" value="F:phosphorelay sensor kinase activity"/>
    <property type="evidence" value="ECO:0007669"/>
    <property type="project" value="InterPro"/>
</dbReference>
<dbReference type="CDD" id="cd16434">
    <property type="entry name" value="CheB-CheR_fusion"/>
    <property type="match status" value="1"/>
</dbReference>
<dbReference type="Pfam" id="PF00072">
    <property type="entry name" value="Response_reg"/>
    <property type="match status" value="1"/>
</dbReference>
<feature type="region of interest" description="Disordered" evidence="16">
    <location>
        <begin position="1"/>
        <end position="27"/>
    </location>
</feature>
<evidence type="ECO:0000256" key="1">
    <source>
        <dbReference type="ARBA" id="ARBA00000085"/>
    </source>
</evidence>
<keyword evidence="6 14" id="KW-0597">Phosphoprotein</keyword>
<evidence type="ECO:0000256" key="11">
    <source>
        <dbReference type="ARBA" id="ARBA00023012"/>
    </source>
</evidence>
<dbReference type="SUPFAM" id="SSF47384">
    <property type="entry name" value="Homodimeric domain of signal transducing histidine kinase"/>
    <property type="match status" value="1"/>
</dbReference>
<gene>
    <name evidence="21" type="ORF">Cri9333_4200</name>
</gene>
<dbReference type="Proteomes" id="UP000010472">
    <property type="component" value="Chromosome"/>
</dbReference>
<feature type="domain" description="Histidine kinase" evidence="17">
    <location>
        <begin position="1064"/>
        <end position="1282"/>
    </location>
</feature>
<evidence type="ECO:0000256" key="10">
    <source>
        <dbReference type="ARBA" id="ARBA00022777"/>
    </source>
</evidence>
<evidence type="ECO:0000256" key="4">
    <source>
        <dbReference type="ARBA" id="ARBA00012438"/>
    </source>
</evidence>
<dbReference type="GO" id="GO:0032259">
    <property type="term" value="P:methylation"/>
    <property type="evidence" value="ECO:0007669"/>
    <property type="project" value="UniProtKB-KW"/>
</dbReference>
<dbReference type="GO" id="GO:0008984">
    <property type="term" value="F:protein-glutamate methylesterase activity"/>
    <property type="evidence" value="ECO:0007669"/>
    <property type="project" value="InterPro"/>
</dbReference>
<dbReference type="Gene3D" id="1.10.287.130">
    <property type="match status" value="1"/>
</dbReference>
<dbReference type="HOGENOM" id="CLU_000892_2_2_3"/>
<dbReference type="CDD" id="cd00082">
    <property type="entry name" value="HisKA"/>
    <property type="match status" value="1"/>
</dbReference>
<dbReference type="EC" id="2.7.13.3" evidence="4"/>
<dbReference type="SUPFAM" id="SSF55874">
    <property type="entry name" value="ATPase domain of HSP90 chaperone/DNA topoisomerase II/histidine kinase"/>
    <property type="match status" value="1"/>
</dbReference>
<dbReference type="InterPro" id="IPR036097">
    <property type="entry name" value="HisK_dim/P_sf"/>
</dbReference>
<dbReference type="PROSITE" id="PS50122">
    <property type="entry name" value="CHEB"/>
    <property type="match status" value="1"/>
</dbReference>
<dbReference type="EMBL" id="CP003620">
    <property type="protein sequence ID" value="AFZ14992.1"/>
    <property type="molecule type" value="Genomic_DNA"/>
</dbReference>
<dbReference type="InterPro" id="IPR003661">
    <property type="entry name" value="HisK_dim/P_dom"/>
</dbReference>
<evidence type="ECO:0000259" key="17">
    <source>
        <dbReference type="PROSITE" id="PS50109"/>
    </source>
</evidence>
<dbReference type="PANTHER" id="PTHR24422">
    <property type="entry name" value="CHEMOTAXIS PROTEIN METHYLTRANSFERASE"/>
    <property type="match status" value="1"/>
</dbReference>
<name>K9W5F7_9CYAN</name>
<evidence type="ECO:0000256" key="6">
    <source>
        <dbReference type="ARBA" id="ARBA00022553"/>
    </source>
</evidence>
<dbReference type="InterPro" id="IPR022642">
    <property type="entry name" value="CheR_C"/>
</dbReference>
<evidence type="ECO:0000259" key="20">
    <source>
        <dbReference type="PROSITE" id="PS50123"/>
    </source>
</evidence>
<dbReference type="PATRIC" id="fig|1173022.3.peg.4540"/>
<accession>K9W5F7</accession>
<dbReference type="Gene3D" id="3.30.565.10">
    <property type="entry name" value="Histidine kinase-like ATPase, C-terminal domain"/>
    <property type="match status" value="1"/>
</dbReference>
<dbReference type="SUPFAM" id="SSF47757">
    <property type="entry name" value="Chemotaxis receptor methyltransferase CheR, N-terminal domain"/>
    <property type="match status" value="1"/>
</dbReference>
<evidence type="ECO:0000256" key="3">
    <source>
        <dbReference type="ARBA" id="ARBA00006402"/>
    </source>
</evidence>
<dbReference type="eggNOG" id="COG2201">
    <property type="taxonomic scope" value="Bacteria"/>
</dbReference>
<dbReference type="eggNOG" id="COG1352">
    <property type="taxonomic scope" value="Bacteria"/>
</dbReference>
<keyword evidence="13" id="KW-0145">Chemotaxis</keyword>
<keyword evidence="13" id="KW-0378">Hydrolase</keyword>
<dbReference type="PANTHER" id="PTHR24422:SF27">
    <property type="entry name" value="PROTEIN-GLUTAMATE O-METHYLTRANSFERASE"/>
    <property type="match status" value="1"/>
</dbReference>
<keyword evidence="8 21" id="KW-0808">Transferase</keyword>
<evidence type="ECO:0000259" key="19">
    <source>
        <dbReference type="PROSITE" id="PS50122"/>
    </source>
</evidence>
<dbReference type="GO" id="GO:0005737">
    <property type="term" value="C:cytoplasm"/>
    <property type="evidence" value="ECO:0007669"/>
    <property type="project" value="InterPro"/>
</dbReference>
<dbReference type="STRING" id="1173022.Cri9333_4200"/>
<dbReference type="RefSeq" id="WP_015205087.1">
    <property type="nucleotide sequence ID" value="NC_019753.1"/>
</dbReference>
<dbReference type="PRINTS" id="PR00344">
    <property type="entry name" value="BCTRLSENSOR"/>
</dbReference>
<dbReference type="InterPro" id="IPR029063">
    <property type="entry name" value="SAM-dependent_MTases_sf"/>
</dbReference>
<reference evidence="21 22" key="1">
    <citation type="submission" date="2012-06" db="EMBL/GenBank/DDBJ databases">
        <title>Finished chromosome of genome of Crinalium epipsammum PCC 9333.</title>
        <authorList>
            <consortium name="US DOE Joint Genome Institute"/>
            <person name="Gugger M."/>
            <person name="Coursin T."/>
            <person name="Rippka R."/>
            <person name="Tandeau De Marsac N."/>
            <person name="Huntemann M."/>
            <person name="Wei C.-L."/>
            <person name="Han J."/>
            <person name="Detter J.C."/>
            <person name="Han C."/>
            <person name="Tapia R."/>
            <person name="Davenport K."/>
            <person name="Daligault H."/>
            <person name="Erkkila T."/>
            <person name="Gu W."/>
            <person name="Munk A.C.C."/>
            <person name="Teshima H."/>
            <person name="Xu Y."/>
            <person name="Chain P."/>
            <person name="Chen A."/>
            <person name="Krypides N."/>
            <person name="Mavromatis K."/>
            <person name="Markowitz V."/>
            <person name="Szeto E."/>
            <person name="Ivanova N."/>
            <person name="Mikhailova N."/>
            <person name="Ovchinnikova G."/>
            <person name="Pagani I."/>
            <person name="Pati A."/>
            <person name="Goodwin L."/>
            <person name="Peters L."/>
            <person name="Pitluck S."/>
            <person name="Woyke T."/>
            <person name="Kerfeld C."/>
        </authorList>
    </citation>
    <scope>NUCLEOTIDE SEQUENCE [LARGE SCALE GENOMIC DNA]</scope>
    <source>
        <strain evidence="21 22">PCC 9333</strain>
    </source>
</reference>
<keyword evidence="11" id="KW-0902">Two-component regulatory system</keyword>
<keyword evidence="9" id="KW-0949">S-adenosyl-L-methionine</keyword>
<protein>
    <recommendedName>
        <fullName evidence="12">Circadian input-output histidine kinase CikA</fullName>
        <ecNumber evidence="5">2.1.1.80</ecNumber>
        <ecNumber evidence="4">2.7.13.3</ecNumber>
    </recommendedName>
</protein>
<comment type="catalytic activity">
    <reaction evidence="1">
        <text>ATP + protein L-histidine = ADP + protein N-phospho-L-histidine.</text>
        <dbReference type="EC" id="2.7.13.3"/>
    </reaction>
</comment>
<dbReference type="InterPro" id="IPR000673">
    <property type="entry name" value="Sig_transdc_resp-reg_Me-estase"/>
</dbReference>
<dbReference type="Pfam" id="PF01739">
    <property type="entry name" value="CheR"/>
    <property type="match status" value="2"/>
</dbReference>
<dbReference type="InterPro" id="IPR001789">
    <property type="entry name" value="Sig_transdc_resp-reg_receiver"/>
</dbReference>
<dbReference type="InterPro" id="IPR000780">
    <property type="entry name" value="CheR_MeTrfase"/>
</dbReference>
<dbReference type="Gene3D" id="3.40.50.150">
    <property type="entry name" value="Vaccinia Virus protein VP39"/>
    <property type="match status" value="1"/>
</dbReference>
<evidence type="ECO:0000256" key="12">
    <source>
        <dbReference type="ARBA" id="ARBA00074306"/>
    </source>
</evidence>
<dbReference type="eggNOG" id="COG5002">
    <property type="taxonomic scope" value="Bacteria"/>
</dbReference>
<feature type="active site" evidence="13">
    <location>
        <position position="159"/>
    </location>
</feature>
<feature type="active site" evidence="13">
    <location>
        <position position="67"/>
    </location>
</feature>
<dbReference type="InterPro" id="IPR035965">
    <property type="entry name" value="PAS-like_dom_sf"/>
</dbReference>
<dbReference type="SMART" id="SM00448">
    <property type="entry name" value="REC"/>
    <property type="match status" value="1"/>
</dbReference>
<feature type="modified residue" description="4-aspartylphosphate" evidence="14">
    <location>
        <position position="1367"/>
    </location>
</feature>
<evidence type="ECO:0000256" key="15">
    <source>
        <dbReference type="SAM" id="Coils"/>
    </source>
</evidence>
<dbReference type="SUPFAM" id="SSF52172">
    <property type="entry name" value="CheY-like"/>
    <property type="match status" value="1"/>
</dbReference>
<dbReference type="InterPro" id="IPR035909">
    <property type="entry name" value="CheB_C"/>
</dbReference>
<dbReference type="Pfam" id="PF02518">
    <property type="entry name" value="HATPase_c"/>
    <property type="match status" value="1"/>
</dbReference>
<evidence type="ECO:0000256" key="8">
    <source>
        <dbReference type="ARBA" id="ARBA00022679"/>
    </source>
</evidence>
<keyword evidence="15" id="KW-0175">Coiled coil</keyword>
<proteinExistence type="inferred from homology"/>
<dbReference type="Pfam" id="PF13596">
    <property type="entry name" value="PAS_10"/>
    <property type="match status" value="1"/>
</dbReference>
<feature type="domain" description="CheB-type methylesterase" evidence="19">
    <location>
        <begin position="31"/>
        <end position="210"/>
    </location>
</feature>
<dbReference type="SUPFAM" id="SSF52738">
    <property type="entry name" value="Methylesterase CheB, C-terminal domain"/>
    <property type="match status" value="1"/>
</dbReference>
<feature type="compositionally biased region" description="Low complexity" evidence="16">
    <location>
        <begin position="1"/>
        <end position="24"/>
    </location>
</feature>
<dbReference type="InterPro" id="IPR036804">
    <property type="entry name" value="CheR_N_sf"/>
</dbReference>